<evidence type="ECO:0000256" key="6">
    <source>
        <dbReference type="ARBA" id="ARBA00022840"/>
    </source>
</evidence>
<reference evidence="10" key="1">
    <citation type="submission" date="2024-02" db="EMBL/GenBank/DDBJ databases">
        <title>Tomenella chthoni gen. nov. sp. nov., a member of the family Jonesiaceae isolated from bat guano.</title>
        <authorList>
            <person name="Miller S.L."/>
            <person name="King J."/>
            <person name="Sankaranarayanan K."/>
            <person name="Lawson P.A."/>
        </authorList>
    </citation>
    <scope>NUCLEOTIDE SEQUENCE</scope>
    <source>
        <strain evidence="10">BS-20</strain>
    </source>
</reference>
<keyword evidence="4 8" id="KW-0547">Nucleotide-binding</keyword>
<evidence type="ECO:0000256" key="1">
    <source>
        <dbReference type="ARBA" id="ARBA00022515"/>
    </source>
</evidence>
<dbReference type="GO" id="GO:0006302">
    <property type="term" value="P:double-strand break repair"/>
    <property type="evidence" value="ECO:0007669"/>
    <property type="project" value="InterPro"/>
</dbReference>
<dbReference type="GO" id="GO:0006270">
    <property type="term" value="P:DNA replication initiation"/>
    <property type="evidence" value="ECO:0007669"/>
    <property type="project" value="TreeGrafter"/>
</dbReference>
<feature type="binding site" evidence="8">
    <location>
        <position position="486"/>
    </location>
    <ligand>
        <name>Zn(2+)</name>
        <dbReference type="ChEBI" id="CHEBI:29105"/>
        <label>2</label>
    </ligand>
</feature>
<evidence type="ECO:0000256" key="7">
    <source>
        <dbReference type="ARBA" id="ARBA00023125"/>
    </source>
</evidence>
<feature type="binding site" evidence="8">
    <location>
        <position position="489"/>
    </location>
    <ligand>
        <name>Zn(2+)</name>
        <dbReference type="ChEBI" id="CHEBI:29105"/>
        <label>2</label>
    </ligand>
</feature>
<organism evidence="10">
    <name type="scientific">Jonesiaceae bacterium BS-20</name>
    <dbReference type="NCBI Taxonomy" id="3120821"/>
    <lineage>
        <taxon>Bacteria</taxon>
        <taxon>Bacillati</taxon>
        <taxon>Actinomycetota</taxon>
        <taxon>Actinomycetes</taxon>
        <taxon>Micrococcales</taxon>
        <taxon>Jonesiaceae</taxon>
    </lineage>
</organism>
<dbReference type="GO" id="GO:0006269">
    <property type="term" value="P:DNA replication, synthesis of primer"/>
    <property type="evidence" value="ECO:0007669"/>
    <property type="project" value="UniProtKB-KW"/>
</dbReference>
<feature type="binding site" evidence="8">
    <location>
        <position position="468"/>
    </location>
    <ligand>
        <name>Zn(2+)</name>
        <dbReference type="ChEBI" id="CHEBI:29105"/>
        <label>2</label>
    </ligand>
</feature>
<evidence type="ECO:0000313" key="10">
    <source>
        <dbReference type="EMBL" id="XBH22855.1"/>
    </source>
</evidence>
<dbReference type="AlphaFoldDB" id="A0AAU7DYU0"/>
<keyword evidence="3 8" id="KW-0479">Metal-binding</keyword>
<dbReference type="SUPFAM" id="SSF48695">
    <property type="entry name" value="Multiheme cytochromes"/>
    <property type="match status" value="1"/>
</dbReference>
<feature type="binding site" evidence="8">
    <location>
        <position position="498"/>
    </location>
    <ligand>
        <name>Zn(2+)</name>
        <dbReference type="ChEBI" id="CHEBI:29105"/>
        <label>1</label>
    </ligand>
</feature>
<dbReference type="InterPro" id="IPR041222">
    <property type="entry name" value="PriA_3primeBD"/>
</dbReference>
<dbReference type="Gene3D" id="3.40.1440.60">
    <property type="entry name" value="PriA, 3(prime) DNA-binding domain"/>
    <property type="match status" value="1"/>
</dbReference>
<name>A0AAU7DYU0_9MICO</name>
<dbReference type="InterPro" id="IPR042115">
    <property type="entry name" value="PriA_3primeBD_sf"/>
</dbReference>
<dbReference type="PANTHER" id="PTHR30580:SF0">
    <property type="entry name" value="PRIMOSOMAL PROTEIN N"/>
    <property type="match status" value="1"/>
</dbReference>
<dbReference type="InterPro" id="IPR036280">
    <property type="entry name" value="Multihaem_cyt_sf"/>
</dbReference>
<keyword evidence="2 8" id="KW-0235">DNA replication</keyword>
<dbReference type="InterPro" id="IPR005259">
    <property type="entry name" value="PriA"/>
</dbReference>
<dbReference type="InterPro" id="IPR027417">
    <property type="entry name" value="P-loop_NTPase"/>
</dbReference>
<dbReference type="Gene3D" id="3.40.50.300">
    <property type="entry name" value="P-loop containing nucleotide triphosphate hydrolases"/>
    <property type="match status" value="1"/>
</dbReference>
<evidence type="ECO:0000256" key="2">
    <source>
        <dbReference type="ARBA" id="ARBA00022705"/>
    </source>
</evidence>
<sequence length="752" mass="79422">MTDDLGQGEQFMLPGLDIAEPRLPVGVAPIASQNPIARVYVEKVPLHLDQTFDYLVPEALSLSAEVGSRVKVPFGAQTLSGYVFDRVATSDHRGKLAQLKSVVSQGPIVTEQTFALCGLVANYYAGTMSDTLRLAVPPRAAKVEKEFFPRPTGTIQDTTSAYADLGGNPATGGTNTPSVGNWQVYGAGTAFLEHLAAGGAPRAVWTALPGLNPPTSAHPDHETGGAEPAQDVEHWMLALIEAIESARSGGRGALIILPTSREVSRFAHALDLHGFTQFTVQSGKLGDGSADYVRLTHDMGATPRYRSYLAALTGAVNIVIGTRGAAFAPVTNLGLVACWSDGDESHQELQAPYSHVREVLALRSEQFSAALLIGGIGRSVHAQALVHSGWAHDLKADRATVRQRTPRVLSYGDYELERDGRAAQGRLPSRVWSKISQALAHGPVLISVPRAGYIPLVACANCRTAAHCGQCHGPLSVQAAGGTPQCKWCGALAGNWACSQCHSPNLRAMRMGSDRTAEELGRAFPQTSIKVSGAKSQGGIIDSVTRAPALVIATPGAEPLAEGGYVLGVILDAQVGSAGTGLYADQETLDRWLGTSSLVRSTQFGGEVYLVGQGSAVPTAALVRWDPIGMADRELEQRFELNMPPAWRVASVTGERLAVAQFLAALHLPNGGSVLGPVEIETPGPKMGRVRAEDRVPTAAIGTMDSVVRAIIRVPVGQGRQLARAIRAMQSIASARRSAALVNVVLDPKELL</sequence>
<feature type="binding site" evidence="8">
    <location>
        <position position="462"/>
    </location>
    <ligand>
        <name>Zn(2+)</name>
        <dbReference type="ChEBI" id="CHEBI:29105"/>
        <label>1</label>
    </ligand>
</feature>
<dbReference type="GO" id="GO:0008270">
    <property type="term" value="F:zinc ion binding"/>
    <property type="evidence" value="ECO:0007669"/>
    <property type="project" value="UniProtKB-UniRule"/>
</dbReference>
<feature type="domain" description="Primosomal protein N' 3' DNA-binding" evidence="9">
    <location>
        <begin position="44"/>
        <end position="137"/>
    </location>
</feature>
<dbReference type="GO" id="GO:1990077">
    <property type="term" value="C:primosome complex"/>
    <property type="evidence" value="ECO:0007669"/>
    <property type="project" value="UniProtKB-UniRule"/>
</dbReference>
<feature type="binding site" evidence="8">
    <location>
        <position position="501"/>
    </location>
    <ligand>
        <name>Zn(2+)</name>
        <dbReference type="ChEBI" id="CHEBI:29105"/>
        <label>1</label>
    </ligand>
</feature>
<comment type="similarity">
    <text evidence="8">Belongs to the helicase family. PriA subfamily.</text>
</comment>
<gene>
    <name evidence="8" type="primary">priA</name>
    <name evidence="10" type="ORF">V5R04_06470</name>
</gene>
<comment type="subunit">
    <text evidence="8">Component of the replication restart primosome.</text>
</comment>
<dbReference type="GO" id="GO:0005524">
    <property type="term" value="F:ATP binding"/>
    <property type="evidence" value="ECO:0007669"/>
    <property type="project" value="UniProtKB-UniRule"/>
</dbReference>
<dbReference type="GO" id="GO:0006310">
    <property type="term" value="P:DNA recombination"/>
    <property type="evidence" value="ECO:0007669"/>
    <property type="project" value="InterPro"/>
</dbReference>
<comment type="function">
    <text evidence="8">Initiates the restart of stalled replication forks, which reloads the replicative helicase on sites other than the origin of replication. Recognizes and binds to abandoned replication forks and remodels them to uncover a helicase loading site. Promotes assembly of the primosome at these replication forks.</text>
</comment>
<keyword evidence="5 8" id="KW-0862">Zinc</keyword>
<comment type="caution">
    <text evidence="8">As this protein does not have any detectable helicase domains, it probably does not have helicase activity.</text>
</comment>
<evidence type="ECO:0000256" key="5">
    <source>
        <dbReference type="ARBA" id="ARBA00022833"/>
    </source>
</evidence>
<dbReference type="HAMAP" id="MF_00983">
    <property type="entry name" value="PriA"/>
    <property type="match status" value="1"/>
</dbReference>
<accession>A0AAU7DYU0</accession>
<protein>
    <recommendedName>
        <fullName evidence="8">Probable replication restart protein PriA</fullName>
    </recommendedName>
    <alternativeName>
        <fullName evidence="8">Putative ATP-dependent DNA helicase PriA</fullName>
    </alternativeName>
</protein>
<dbReference type="PANTHER" id="PTHR30580">
    <property type="entry name" value="PRIMOSOMAL PROTEIN N"/>
    <property type="match status" value="1"/>
</dbReference>
<evidence type="ECO:0000259" key="9">
    <source>
        <dbReference type="Pfam" id="PF17764"/>
    </source>
</evidence>
<dbReference type="EMBL" id="CP146203">
    <property type="protein sequence ID" value="XBH22855.1"/>
    <property type="molecule type" value="Genomic_DNA"/>
</dbReference>
<keyword evidence="6 8" id="KW-0067">ATP-binding</keyword>
<evidence type="ECO:0000256" key="4">
    <source>
        <dbReference type="ARBA" id="ARBA00022741"/>
    </source>
</evidence>
<dbReference type="GO" id="GO:0043138">
    <property type="term" value="F:3'-5' DNA helicase activity"/>
    <property type="evidence" value="ECO:0007669"/>
    <property type="project" value="TreeGrafter"/>
</dbReference>
<evidence type="ECO:0000256" key="8">
    <source>
        <dbReference type="HAMAP-Rule" id="MF_00983"/>
    </source>
</evidence>
<keyword evidence="7 8" id="KW-0238">DNA-binding</keyword>
<evidence type="ECO:0000256" key="3">
    <source>
        <dbReference type="ARBA" id="ARBA00022723"/>
    </source>
</evidence>
<dbReference type="GO" id="GO:0003677">
    <property type="term" value="F:DNA binding"/>
    <property type="evidence" value="ECO:0007669"/>
    <property type="project" value="UniProtKB-UniRule"/>
</dbReference>
<keyword evidence="1 8" id="KW-0639">Primosome</keyword>
<comment type="cofactor">
    <cofactor evidence="8">
        <name>Zn(2+)</name>
        <dbReference type="ChEBI" id="CHEBI:29105"/>
    </cofactor>
    <text evidence="8">Binds 2 zinc ions per subunit.</text>
</comment>
<feature type="binding site" evidence="8">
    <location>
        <position position="459"/>
    </location>
    <ligand>
        <name>Zn(2+)</name>
        <dbReference type="ChEBI" id="CHEBI:29105"/>
        <label>1</label>
    </ligand>
</feature>
<proteinExistence type="inferred from homology"/>
<feature type="binding site" evidence="8">
    <location>
        <position position="471"/>
    </location>
    <ligand>
        <name>Zn(2+)</name>
        <dbReference type="ChEBI" id="CHEBI:29105"/>
        <label>2</label>
    </ligand>
</feature>
<dbReference type="Pfam" id="PF17764">
    <property type="entry name" value="PriA_3primeBD"/>
    <property type="match status" value="1"/>
</dbReference>